<name>A0A844QIE1_9HYPH</name>
<keyword evidence="1 4" id="KW-0808">Transferase</keyword>
<sequence length="192" mass="19743">MTAGFPETFRGQAAALYFEAFSGKIGGVLGRDGRGERFIASVIDPAFAISAVSGDGATLLGIAGFKTKDGAMVGGGLAEMAAVYGWFGAVWRGLLLSALERDLADGQLLMDGIAVAPQARGLGIGSALLDAVCQHARKCGVAELRLDVIDTNPRAKALYERKGFTAGATGSTGVLRHIFGFSSATTMVRAVA</sequence>
<dbReference type="Proteomes" id="UP000463224">
    <property type="component" value="Unassembled WGS sequence"/>
</dbReference>
<dbReference type="Pfam" id="PF00583">
    <property type="entry name" value="Acetyltransf_1"/>
    <property type="match status" value="1"/>
</dbReference>
<dbReference type="PANTHER" id="PTHR43420">
    <property type="entry name" value="ACETYLTRANSFERASE"/>
    <property type="match status" value="1"/>
</dbReference>
<dbReference type="EMBL" id="WPHG01000004">
    <property type="protein sequence ID" value="MVA99272.1"/>
    <property type="molecule type" value="Genomic_DNA"/>
</dbReference>
<dbReference type="PROSITE" id="PS51186">
    <property type="entry name" value="GNAT"/>
    <property type="match status" value="1"/>
</dbReference>
<keyword evidence="5" id="KW-1185">Reference proteome</keyword>
<evidence type="ECO:0000259" key="3">
    <source>
        <dbReference type="PROSITE" id="PS51186"/>
    </source>
</evidence>
<proteinExistence type="predicted"/>
<organism evidence="4 5">
    <name type="scientific">Nitratireductor arenosus</name>
    <dbReference type="NCBI Taxonomy" id="2682096"/>
    <lineage>
        <taxon>Bacteria</taxon>
        <taxon>Pseudomonadati</taxon>
        <taxon>Pseudomonadota</taxon>
        <taxon>Alphaproteobacteria</taxon>
        <taxon>Hyphomicrobiales</taxon>
        <taxon>Phyllobacteriaceae</taxon>
        <taxon>Nitratireductor</taxon>
    </lineage>
</organism>
<dbReference type="InterPro" id="IPR050680">
    <property type="entry name" value="YpeA/RimI_acetyltransf"/>
</dbReference>
<dbReference type="InterPro" id="IPR000182">
    <property type="entry name" value="GNAT_dom"/>
</dbReference>
<reference evidence="4 5" key="1">
    <citation type="submission" date="2019-12" db="EMBL/GenBank/DDBJ databases">
        <title>Nitratireductor arenosus sp. nov., Isolated from sea sand, Jeju island, South Korea.</title>
        <authorList>
            <person name="Kim W."/>
        </authorList>
    </citation>
    <scope>NUCLEOTIDE SEQUENCE [LARGE SCALE GENOMIC DNA]</scope>
    <source>
        <strain evidence="4 5">CAU 1489</strain>
    </source>
</reference>
<feature type="domain" description="N-acetyltransferase" evidence="3">
    <location>
        <begin position="33"/>
        <end position="192"/>
    </location>
</feature>
<accession>A0A844QIE1</accession>
<evidence type="ECO:0000256" key="1">
    <source>
        <dbReference type="ARBA" id="ARBA00022679"/>
    </source>
</evidence>
<keyword evidence="2" id="KW-0012">Acyltransferase</keyword>
<evidence type="ECO:0000313" key="4">
    <source>
        <dbReference type="EMBL" id="MVA99272.1"/>
    </source>
</evidence>
<protein>
    <submittedName>
        <fullName evidence="4">GNAT family N-acetyltransferase</fullName>
    </submittedName>
</protein>
<evidence type="ECO:0000256" key="2">
    <source>
        <dbReference type="ARBA" id="ARBA00023315"/>
    </source>
</evidence>
<dbReference type="InterPro" id="IPR016181">
    <property type="entry name" value="Acyl_CoA_acyltransferase"/>
</dbReference>
<dbReference type="Gene3D" id="3.40.630.30">
    <property type="match status" value="1"/>
</dbReference>
<dbReference type="SUPFAM" id="SSF55729">
    <property type="entry name" value="Acyl-CoA N-acyltransferases (Nat)"/>
    <property type="match status" value="1"/>
</dbReference>
<comment type="caution">
    <text evidence="4">The sequence shown here is derived from an EMBL/GenBank/DDBJ whole genome shotgun (WGS) entry which is preliminary data.</text>
</comment>
<dbReference type="GO" id="GO:0016747">
    <property type="term" value="F:acyltransferase activity, transferring groups other than amino-acyl groups"/>
    <property type="evidence" value="ECO:0007669"/>
    <property type="project" value="InterPro"/>
</dbReference>
<gene>
    <name evidence="4" type="ORF">GN330_18660</name>
</gene>
<evidence type="ECO:0000313" key="5">
    <source>
        <dbReference type="Proteomes" id="UP000463224"/>
    </source>
</evidence>
<dbReference type="AlphaFoldDB" id="A0A844QIE1"/>
<dbReference type="CDD" id="cd04301">
    <property type="entry name" value="NAT_SF"/>
    <property type="match status" value="1"/>
</dbReference>